<organism evidence="3 4">
    <name type="scientific">Natronorubrum daqingense</name>
    <dbReference type="NCBI Taxonomy" id="588898"/>
    <lineage>
        <taxon>Archaea</taxon>
        <taxon>Methanobacteriati</taxon>
        <taxon>Methanobacteriota</taxon>
        <taxon>Stenosarchaea group</taxon>
        <taxon>Halobacteria</taxon>
        <taxon>Halobacteriales</taxon>
        <taxon>Natrialbaceae</taxon>
        <taxon>Natronorubrum</taxon>
    </lineage>
</organism>
<geneLocation type="plasmid" evidence="2">
    <name>unnamed3</name>
</geneLocation>
<keyword evidence="4" id="KW-1185">Reference proteome</keyword>
<evidence type="ECO:0000313" key="2">
    <source>
        <dbReference type="EMBL" id="APX98692.1"/>
    </source>
</evidence>
<dbReference type="RefSeq" id="WP_076584267.1">
    <property type="nucleotide sequence ID" value="NZ_CP019330.1"/>
</dbReference>
<name>A0A1N7G6H3_9EURY</name>
<dbReference type="AlphaFoldDB" id="A0A1N7G6H3"/>
<dbReference type="Proteomes" id="UP000187321">
    <property type="component" value="Plasmid unnamed3"/>
</dbReference>
<proteinExistence type="predicted"/>
<dbReference type="EMBL" id="CP019330">
    <property type="protein sequence ID" value="APX98692.1"/>
    <property type="molecule type" value="Genomic_DNA"/>
</dbReference>
<feature type="transmembrane region" description="Helical" evidence="1">
    <location>
        <begin position="20"/>
        <end position="46"/>
    </location>
</feature>
<gene>
    <name evidence="2" type="ORF">BB347_18460</name>
    <name evidence="3" type="ORF">SAMN05421809_3769</name>
</gene>
<reference evidence="2 5" key="1">
    <citation type="submission" date="2017-01" db="EMBL/GenBank/DDBJ databases">
        <title>Complete genome sequence of Haloterrigena daqingensis type strain (JX313T).</title>
        <authorList>
            <person name="Shuang W."/>
        </authorList>
    </citation>
    <scope>NUCLEOTIDE SEQUENCE [LARGE SCALE GENOMIC DNA]</scope>
    <source>
        <strain evidence="5">JX313</strain>
        <strain evidence="2">JX313T</strain>
        <plasmid evidence="5">Plasmid unnamed3</plasmid>
        <plasmid evidence="2">unnamed3</plasmid>
    </source>
</reference>
<evidence type="ECO:0000313" key="5">
    <source>
        <dbReference type="Proteomes" id="UP000187321"/>
    </source>
</evidence>
<protein>
    <submittedName>
        <fullName evidence="3">Uncharacterized protein</fullName>
    </submittedName>
</protein>
<dbReference type="Proteomes" id="UP000185687">
    <property type="component" value="Unassembled WGS sequence"/>
</dbReference>
<keyword evidence="1" id="KW-1133">Transmembrane helix</keyword>
<dbReference type="EMBL" id="FTNP01000009">
    <property type="protein sequence ID" value="SIS08162.1"/>
    <property type="molecule type" value="Genomic_DNA"/>
</dbReference>
<evidence type="ECO:0000313" key="4">
    <source>
        <dbReference type="Proteomes" id="UP000185687"/>
    </source>
</evidence>
<dbReference type="KEGG" id="hda:BB347_18460"/>
<keyword evidence="1" id="KW-0472">Membrane</keyword>
<accession>A0A1N7G6H3</accession>
<reference evidence="3 4" key="2">
    <citation type="submission" date="2017-01" db="EMBL/GenBank/DDBJ databases">
        <authorList>
            <person name="Mah S.A."/>
            <person name="Swanson W.J."/>
            <person name="Moy G.W."/>
            <person name="Vacquier V.D."/>
        </authorList>
    </citation>
    <scope>NUCLEOTIDE SEQUENCE [LARGE SCALE GENOMIC DNA]</scope>
    <source>
        <strain evidence="3 4">CGMCC 1.8909</strain>
    </source>
</reference>
<keyword evidence="2" id="KW-0614">Plasmid</keyword>
<dbReference type="GeneID" id="30957969"/>
<evidence type="ECO:0000313" key="3">
    <source>
        <dbReference type="EMBL" id="SIS08162.1"/>
    </source>
</evidence>
<sequence>MPLQSLRNGVRKLFVDVPIGAYYWFSGALLAAGWYIPGLLGVDFASKARREARIYRQKGRERMF</sequence>
<evidence type="ECO:0000256" key="1">
    <source>
        <dbReference type="SAM" id="Phobius"/>
    </source>
</evidence>
<keyword evidence="1" id="KW-0812">Transmembrane</keyword>